<dbReference type="GO" id="GO:0060090">
    <property type="term" value="F:molecular adaptor activity"/>
    <property type="evidence" value="ECO:0007669"/>
    <property type="project" value="InterPro"/>
</dbReference>
<evidence type="ECO:0000313" key="3">
    <source>
        <dbReference type="WBParaSite" id="TCNE_0000504201-mRNA-1"/>
    </source>
</evidence>
<reference evidence="1 2" key="2">
    <citation type="submission" date="2018-11" db="EMBL/GenBank/DDBJ databases">
        <authorList>
            <consortium name="Pathogen Informatics"/>
        </authorList>
    </citation>
    <scope>NUCLEOTIDE SEQUENCE [LARGE SCALE GENOMIC DNA]</scope>
</reference>
<proteinExistence type="predicted"/>
<dbReference type="PANTHER" id="PTHR13323">
    <property type="entry name" value="LATE ENDOSOMAL/LYSOSOMAL MP1 INTERACTING PROTEIN"/>
    <property type="match status" value="1"/>
</dbReference>
<dbReference type="WBParaSite" id="TCNE_0000504201-mRNA-1">
    <property type="protein sequence ID" value="TCNE_0000504201-mRNA-1"/>
    <property type="gene ID" value="TCNE_0000504201"/>
</dbReference>
<accession>A0A183U972</accession>
<dbReference type="GO" id="GO:0005085">
    <property type="term" value="F:guanyl-nucleotide exchange factor activity"/>
    <property type="evidence" value="ECO:0007669"/>
    <property type="project" value="InterPro"/>
</dbReference>
<dbReference type="InterPro" id="IPR037587">
    <property type="entry name" value="LAMTOR2-like"/>
</dbReference>
<name>A0A183U972_TOXCA</name>
<dbReference type="Proteomes" id="UP000050794">
    <property type="component" value="Unassembled WGS sequence"/>
</dbReference>
<dbReference type="GO" id="GO:0032008">
    <property type="term" value="P:positive regulation of TOR signaling"/>
    <property type="evidence" value="ECO:0007669"/>
    <property type="project" value="InterPro"/>
</dbReference>
<evidence type="ECO:0000313" key="2">
    <source>
        <dbReference type="Proteomes" id="UP000050794"/>
    </source>
</evidence>
<reference evidence="3" key="1">
    <citation type="submission" date="2016-06" db="UniProtKB">
        <authorList>
            <consortium name="WormBaseParasite"/>
        </authorList>
    </citation>
    <scope>IDENTIFICATION</scope>
</reference>
<gene>
    <name evidence="1" type="ORF">TCNE_LOCUS5042</name>
</gene>
<evidence type="ECO:0000313" key="1">
    <source>
        <dbReference type="EMBL" id="VDM33793.1"/>
    </source>
</evidence>
<dbReference type="Gene3D" id="3.30.450.30">
    <property type="entry name" value="Dynein light chain 2a, cytoplasmic"/>
    <property type="match status" value="1"/>
</dbReference>
<dbReference type="SUPFAM" id="SSF103196">
    <property type="entry name" value="Roadblock/LC7 domain"/>
    <property type="match status" value="1"/>
</dbReference>
<organism evidence="2 3">
    <name type="scientific">Toxocara canis</name>
    <name type="common">Canine roundworm</name>
    <dbReference type="NCBI Taxonomy" id="6265"/>
    <lineage>
        <taxon>Eukaryota</taxon>
        <taxon>Metazoa</taxon>
        <taxon>Ecdysozoa</taxon>
        <taxon>Nematoda</taxon>
        <taxon>Chromadorea</taxon>
        <taxon>Rhabditida</taxon>
        <taxon>Spirurina</taxon>
        <taxon>Ascaridomorpha</taxon>
        <taxon>Ascaridoidea</taxon>
        <taxon>Toxocaridae</taxon>
        <taxon>Toxocara</taxon>
    </lineage>
</organism>
<keyword evidence="2" id="KW-1185">Reference proteome</keyword>
<dbReference type="EMBL" id="UYWY01010580">
    <property type="protein sequence ID" value="VDM33793.1"/>
    <property type="molecule type" value="Genomic_DNA"/>
</dbReference>
<sequence>MRWTAIGFLEGEAVWNTRQMNAIGEIRIAFTCALAMPFFFFKGIREDLHEMILECEDGVIAITKVASMLLAIKANSSVPLGLLNAKLKALADYLYTPLTVVSSKE</sequence>
<dbReference type="AlphaFoldDB" id="A0A183U972"/>
<protein>
    <submittedName>
        <fullName evidence="3">RNase H domain-containing protein</fullName>
    </submittedName>
</protein>